<proteinExistence type="predicted"/>
<keyword evidence="3" id="KW-1185">Reference proteome</keyword>
<feature type="compositionally biased region" description="Polar residues" evidence="1">
    <location>
        <begin position="1"/>
        <end position="13"/>
    </location>
</feature>
<reference evidence="2" key="1">
    <citation type="journal article" date="2023" name="Science">
        <title>Genome structures resolve the early diversification of teleost fishes.</title>
        <authorList>
            <person name="Parey E."/>
            <person name="Louis A."/>
            <person name="Montfort J."/>
            <person name="Bouchez O."/>
            <person name="Roques C."/>
            <person name="Iampietro C."/>
            <person name="Lluch J."/>
            <person name="Castinel A."/>
            <person name="Donnadieu C."/>
            <person name="Desvignes T."/>
            <person name="Floi Bucao C."/>
            <person name="Jouanno E."/>
            <person name="Wen M."/>
            <person name="Mejri S."/>
            <person name="Dirks R."/>
            <person name="Jansen H."/>
            <person name="Henkel C."/>
            <person name="Chen W.J."/>
            <person name="Zahm M."/>
            <person name="Cabau C."/>
            <person name="Klopp C."/>
            <person name="Thompson A.W."/>
            <person name="Robinson-Rechavi M."/>
            <person name="Braasch I."/>
            <person name="Lecointre G."/>
            <person name="Bobe J."/>
            <person name="Postlethwait J.H."/>
            <person name="Berthelot C."/>
            <person name="Roest Crollius H."/>
            <person name="Guiguen Y."/>
        </authorList>
    </citation>
    <scope>NUCLEOTIDE SEQUENCE</scope>
    <source>
        <strain evidence="2">WJC10195</strain>
    </source>
</reference>
<feature type="compositionally biased region" description="Basic residues" evidence="1">
    <location>
        <begin position="15"/>
        <end position="30"/>
    </location>
</feature>
<feature type="compositionally biased region" description="Polar residues" evidence="1">
    <location>
        <begin position="51"/>
        <end position="64"/>
    </location>
</feature>
<sequence length="115" mass="12187">MSTCTDQLSSEAQRNPKKQKSVYSSGHRRILCPPTTGGQIAVGFRRARASGKSTALQNEANRSETAPGAVAKPPKTFPGHEKNRDLAAEAVSSKESPLAWEPRLQAPVLSSGSTA</sequence>
<evidence type="ECO:0000256" key="1">
    <source>
        <dbReference type="SAM" id="MobiDB-lite"/>
    </source>
</evidence>
<gene>
    <name evidence="2" type="ORF">SKAU_G00298250</name>
</gene>
<name>A0A9Q1EV92_SYNKA</name>
<protein>
    <submittedName>
        <fullName evidence="2">Uncharacterized protein</fullName>
    </submittedName>
</protein>
<dbReference type="EMBL" id="JAINUF010000012">
    <property type="protein sequence ID" value="KAJ8345632.1"/>
    <property type="molecule type" value="Genomic_DNA"/>
</dbReference>
<feature type="region of interest" description="Disordered" evidence="1">
    <location>
        <begin position="1"/>
        <end position="115"/>
    </location>
</feature>
<dbReference type="AlphaFoldDB" id="A0A9Q1EV92"/>
<dbReference type="Proteomes" id="UP001152622">
    <property type="component" value="Chromosome 12"/>
</dbReference>
<evidence type="ECO:0000313" key="2">
    <source>
        <dbReference type="EMBL" id="KAJ8345632.1"/>
    </source>
</evidence>
<organism evidence="2 3">
    <name type="scientific">Synaphobranchus kaupii</name>
    <name type="common">Kaup's arrowtooth eel</name>
    <dbReference type="NCBI Taxonomy" id="118154"/>
    <lineage>
        <taxon>Eukaryota</taxon>
        <taxon>Metazoa</taxon>
        <taxon>Chordata</taxon>
        <taxon>Craniata</taxon>
        <taxon>Vertebrata</taxon>
        <taxon>Euteleostomi</taxon>
        <taxon>Actinopterygii</taxon>
        <taxon>Neopterygii</taxon>
        <taxon>Teleostei</taxon>
        <taxon>Anguilliformes</taxon>
        <taxon>Synaphobranchidae</taxon>
        <taxon>Synaphobranchus</taxon>
    </lineage>
</organism>
<comment type="caution">
    <text evidence="2">The sequence shown here is derived from an EMBL/GenBank/DDBJ whole genome shotgun (WGS) entry which is preliminary data.</text>
</comment>
<accession>A0A9Q1EV92</accession>
<feature type="compositionally biased region" description="Basic and acidic residues" evidence="1">
    <location>
        <begin position="78"/>
        <end position="87"/>
    </location>
</feature>
<evidence type="ECO:0000313" key="3">
    <source>
        <dbReference type="Proteomes" id="UP001152622"/>
    </source>
</evidence>